<keyword evidence="3" id="KW-1185">Reference proteome</keyword>
<dbReference type="AlphaFoldDB" id="A0A816DM26"/>
<comment type="caution">
    <text evidence="1">The sequence shown here is derived from an EMBL/GenBank/DDBJ whole genome shotgun (WGS) entry which is preliminary data.</text>
</comment>
<evidence type="ECO:0000313" key="2">
    <source>
        <dbReference type="EMBL" id="CAF4551655.1"/>
    </source>
</evidence>
<dbReference type="EMBL" id="CAJOBC010115992">
    <property type="protein sequence ID" value="CAF4551655.1"/>
    <property type="molecule type" value="Genomic_DNA"/>
</dbReference>
<evidence type="ECO:0000313" key="1">
    <source>
        <dbReference type="EMBL" id="CAF1640446.1"/>
    </source>
</evidence>
<feature type="non-terminal residue" evidence="1">
    <location>
        <position position="1"/>
    </location>
</feature>
<dbReference type="Proteomes" id="UP000663829">
    <property type="component" value="Unassembled WGS sequence"/>
</dbReference>
<dbReference type="EMBL" id="CAJNOQ010047139">
    <property type="protein sequence ID" value="CAF1640446.1"/>
    <property type="molecule type" value="Genomic_DNA"/>
</dbReference>
<protein>
    <submittedName>
        <fullName evidence="1">Uncharacterized protein</fullName>
    </submittedName>
</protein>
<proteinExistence type="predicted"/>
<dbReference type="Proteomes" id="UP000681722">
    <property type="component" value="Unassembled WGS sequence"/>
</dbReference>
<evidence type="ECO:0000313" key="3">
    <source>
        <dbReference type="Proteomes" id="UP000663829"/>
    </source>
</evidence>
<reference evidence="1" key="1">
    <citation type="submission" date="2021-02" db="EMBL/GenBank/DDBJ databases">
        <authorList>
            <person name="Nowell W R."/>
        </authorList>
    </citation>
    <scope>NUCLEOTIDE SEQUENCE</scope>
</reference>
<accession>A0A816DM26</accession>
<organism evidence="1 3">
    <name type="scientific">Didymodactylos carnosus</name>
    <dbReference type="NCBI Taxonomy" id="1234261"/>
    <lineage>
        <taxon>Eukaryota</taxon>
        <taxon>Metazoa</taxon>
        <taxon>Spiralia</taxon>
        <taxon>Gnathifera</taxon>
        <taxon>Rotifera</taxon>
        <taxon>Eurotatoria</taxon>
        <taxon>Bdelloidea</taxon>
        <taxon>Philodinida</taxon>
        <taxon>Philodinidae</taxon>
        <taxon>Didymodactylos</taxon>
    </lineage>
</organism>
<name>A0A816DM26_9BILA</name>
<dbReference type="OrthoDB" id="14911at2759"/>
<sequence length="81" mass="9641">LKQKFRVYIVIPLLPAFAKDQPRQNVMYYTMSSISKGDGSMYGTFEKQGIKPEEYISFFGMRTHDVLMGRLVLYYFYFYIL</sequence>
<gene>
    <name evidence="1" type="ORF">GPM918_LOCUS44903</name>
    <name evidence="2" type="ORF">SRO942_LOCUS47008</name>
</gene>